<name>E4RRG1_LEAB4</name>
<feature type="signal peptide" evidence="2">
    <location>
        <begin position="1"/>
        <end position="17"/>
    </location>
</feature>
<dbReference type="KEGG" id="lby:Lbys_2832"/>
<dbReference type="Proteomes" id="UP000007435">
    <property type="component" value="Chromosome"/>
</dbReference>
<evidence type="ECO:0000256" key="1">
    <source>
        <dbReference type="SAM" id="MobiDB-lite"/>
    </source>
</evidence>
<evidence type="ECO:0000313" key="3">
    <source>
        <dbReference type="EMBL" id="ADQ18494.1"/>
    </source>
</evidence>
<organism evidence="3 4">
    <name type="scientific">Leadbetterella byssophila (strain DSM 17132 / JCM 16389 / KACC 11308 / NBRC 106382 / 4M15)</name>
    <dbReference type="NCBI Taxonomy" id="649349"/>
    <lineage>
        <taxon>Bacteria</taxon>
        <taxon>Pseudomonadati</taxon>
        <taxon>Bacteroidota</taxon>
        <taxon>Cytophagia</taxon>
        <taxon>Cytophagales</taxon>
        <taxon>Leadbetterellaceae</taxon>
        <taxon>Leadbetterella</taxon>
    </lineage>
</organism>
<feature type="chain" id="PRO_5003188036" description="GLPGLI family protein" evidence="2">
    <location>
        <begin position="18"/>
        <end position="278"/>
    </location>
</feature>
<sequence length="278" mass="31114">MKKFSLLLMLLATTAFGQNFEGVVKYSRTFDPSKNFANNPNASRMRSQMGNMTMRPTIFNMFVKDQERAFKVDPNQDPGEASVVINGERRTFSRRLPKDELYFNDADKTFKKFEEYAQQPFQVSGKTTEIRWKVDPTQTRPILGYECMMATATESEQRTMPVPSEDGKMVVKDTVIVNELTAWFTDAIPSSAGPDKYSGLPGMILALDINNGVTTYVATNVEQKSVSSDDLKINSKGKKMTPEQLEKLKKEHMAEQMKNFRGGPGGGGMVIMGRPGGE</sequence>
<proteinExistence type="predicted"/>
<gene>
    <name evidence="3" type="ordered locus">Lbys_2832</name>
</gene>
<evidence type="ECO:0000256" key="2">
    <source>
        <dbReference type="SAM" id="SignalP"/>
    </source>
</evidence>
<evidence type="ECO:0008006" key="5">
    <source>
        <dbReference type="Google" id="ProtNLM"/>
    </source>
</evidence>
<dbReference type="STRING" id="649349.Lbys_2832"/>
<reference evidence="3 4" key="2">
    <citation type="journal article" date="2011" name="Stand. Genomic Sci.">
        <title>Complete genome sequence of Leadbetterella byssophila type strain (4M15).</title>
        <authorList>
            <person name="Abt B."/>
            <person name="Teshima H."/>
            <person name="Lucas S."/>
            <person name="Lapidus A."/>
            <person name="Del Rio T.G."/>
            <person name="Nolan M."/>
            <person name="Tice H."/>
            <person name="Cheng J.F."/>
            <person name="Pitluck S."/>
            <person name="Liolios K."/>
            <person name="Pagani I."/>
            <person name="Ivanova N."/>
            <person name="Mavromatis K."/>
            <person name="Pati A."/>
            <person name="Tapia R."/>
            <person name="Han C."/>
            <person name="Goodwin L."/>
            <person name="Chen A."/>
            <person name="Palaniappan K."/>
            <person name="Land M."/>
            <person name="Hauser L."/>
            <person name="Chang Y.J."/>
            <person name="Jeffries C.D."/>
            <person name="Rohde M."/>
            <person name="Goker M."/>
            <person name="Tindall B.J."/>
            <person name="Detter J.C."/>
            <person name="Woyke T."/>
            <person name="Bristow J."/>
            <person name="Eisen J.A."/>
            <person name="Markowitz V."/>
            <person name="Hugenholtz P."/>
            <person name="Klenk H.P."/>
            <person name="Kyrpides N.C."/>
        </authorList>
    </citation>
    <scope>NUCLEOTIDE SEQUENCE [LARGE SCALE GENOMIC DNA]</scope>
    <source>
        <strain evidence="4">DSM 17132 / JCM 16389 / KACC 11308 / NBRC 106382 / 4M15</strain>
    </source>
</reference>
<protein>
    <recommendedName>
        <fullName evidence="5">GLPGLI family protein</fullName>
    </recommendedName>
</protein>
<evidence type="ECO:0000313" key="4">
    <source>
        <dbReference type="Proteomes" id="UP000007435"/>
    </source>
</evidence>
<dbReference type="RefSeq" id="WP_013409526.1">
    <property type="nucleotide sequence ID" value="NC_014655.1"/>
</dbReference>
<feature type="compositionally biased region" description="Gly residues" evidence="1">
    <location>
        <begin position="262"/>
        <end position="278"/>
    </location>
</feature>
<dbReference type="Pfam" id="PF09697">
    <property type="entry name" value="Porph_ging"/>
    <property type="match status" value="1"/>
</dbReference>
<dbReference type="HOGENOM" id="CLU_085659_1_0_10"/>
<reference key="1">
    <citation type="submission" date="2010-11" db="EMBL/GenBank/DDBJ databases">
        <title>The complete genome of Leadbetterella byssophila DSM 17132.</title>
        <authorList>
            <consortium name="US DOE Joint Genome Institute (JGI-PGF)"/>
            <person name="Lucas S."/>
            <person name="Copeland A."/>
            <person name="Lapidus A."/>
            <person name="Glavina del Rio T."/>
            <person name="Dalin E."/>
            <person name="Tice H."/>
            <person name="Bruce D."/>
            <person name="Goodwin L."/>
            <person name="Pitluck S."/>
            <person name="Kyrpides N."/>
            <person name="Mavromatis K."/>
            <person name="Ivanova N."/>
            <person name="Teshima H."/>
            <person name="Brettin T."/>
            <person name="Detter J.C."/>
            <person name="Han C."/>
            <person name="Tapia R."/>
            <person name="Land M."/>
            <person name="Hauser L."/>
            <person name="Markowitz V."/>
            <person name="Cheng J.-F."/>
            <person name="Hugenholtz P."/>
            <person name="Woyke T."/>
            <person name="Wu D."/>
            <person name="Tindall B."/>
            <person name="Pomrenke H.G."/>
            <person name="Brambilla E."/>
            <person name="Klenk H.-P."/>
            <person name="Eisen J.A."/>
        </authorList>
    </citation>
    <scope>NUCLEOTIDE SEQUENCE [LARGE SCALE GENOMIC DNA]</scope>
    <source>
        <strain>DSM 17132</strain>
    </source>
</reference>
<dbReference type="OrthoDB" id="1440774at2"/>
<dbReference type="AlphaFoldDB" id="E4RRG1"/>
<keyword evidence="2" id="KW-0732">Signal</keyword>
<dbReference type="NCBIfam" id="TIGR01200">
    <property type="entry name" value="GLPGLI"/>
    <property type="match status" value="1"/>
</dbReference>
<keyword evidence="4" id="KW-1185">Reference proteome</keyword>
<accession>E4RRG1</accession>
<dbReference type="EMBL" id="CP002305">
    <property type="protein sequence ID" value="ADQ18494.1"/>
    <property type="molecule type" value="Genomic_DNA"/>
</dbReference>
<feature type="region of interest" description="Disordered" evidence="1">
    <location>
        <begin position="258"/>
        <end position="278"/>
    </location>
</feature>
<dbReference type="InterPro" id="IPR005901">
    <property type="entry name" value="GLPGLI"/>
</dbReference>